<comment type="subcellular location">
    <subcellularLocation>
        <location evidence="1">Membrane</location>
        <topology evidence="1">Multi-pass membrane protein</topology>
    </subcellularLocation>
</comment>
<dbReference type="GO" id="GO:0016780">
    <property type="term" value="F:phosphotransferase activity, for other substituted phosphate groups"/>
    <property type="evidence" value="ECO:0007669"/>
    <property type="project" value="TreeGrafter"/>
</dbReference>
<keyword evidence="10" id="KW-1185">Reference proteome</keyword>
<keyword evidence="5 7" id="KW-1133">Transmembrane helix</keyword>
<feature type="domain" description="Bacterial sugar transferase" evidence="8">
    <location>
        <begin position="309"/>
        <end position="496"/>
    </location>
</feature>
<evidence type="ECO:0000313" key="9">
    <source>
        <dbReference type="EMBL" id="BAN01744.1"/>
    </source>
</evidence>
<name>A0A6C7E0C5_ILUCY</name>
<evidence type="ECO:0000256" key="6">
    <source>
        <dbReference type="ARBA" id="ARBA00023136"/>
    </source>
</evidence>
<dbReference type="EC" id="2.7.8.-" evidence="9"/>
<dbReference type="GO" id="GO:0016020">
    <property type="term" value="C:membrane"/>
    <property type="evidence" value="ECO:0007669"/>
    <property type="project" value="UniProtKB-SubCell"/>
</dbReference>
<keyword evidence="3 9" id="KW-0808">Transferase</keyword>
<evidence type="ECO:0000313" key="10">
    <source>
        <dbReference type="Proteomes" id="UP000011863"/>
    </source>
</evidence>
<evidence type="ECO:0000256" key="4">
    <source>
        <dbReference type="ARBA" id="ARBA00022692"/>
    </source>
</evidence>
<evidence type="ECO:0000259" key="8">
    <source>
        <dbReference type="Pfam" id="PF02397"/>
    </source>
</evidence>
<dbReference type="Proteomes" id="UP000011863">
    <property type="component" value="Chromosome"/>
</dbReference>
<evidence type="ECO:0000256" key="3">
    <source>
        <dbReference type="ARBA" id="ARBA00022679"/>
    </source>
</evidence>
<dbReference type="Gene3D" id="3.40.50.720">
    <property type="entry name" value="NAD(P)-binding Rossmann-like Domain"/>
    <property type="match status" value="1"/>
</dbReference>
<dbReference type="KEGG" id="aym:YM304_14300"/>
<dbReference type="InterPro" id="IPR003362">
    <property type="entry name" value="Bact_transf"/>
</dbReference>
<dbReference type="EMBL" id="AP012057">
    <property type="protein sequence ID" value="BAN01744.1"/>
    <property type="molecule type" value="Genomic_DNA"/>
</dbReference>
<keyword evidence="4 7" id="KW-0812">Transmembrane</keyword>
<dbReference type="PANTHER" id="PTHR30576">
    <property type="entry name" value="COLANIC BIOSYNTHESIS UDP-GLUCOSE LIPID CARRIER TRANSFERASE"/>
    <property type="match status" value="1"/>
</dbReference>
<feature type="transmembrane region" description="Helical" evidence="7">
    <location>
        <begin position="77"/>
        <end position="98"/>
    </location>
</feature>
<dbReference type="InterPro" id="IPR017475">
    <property type="entry name" value="EPS_sugar_tfrase"/>
</dbReference>
<dbReference type="OrthoDB" id="9808602at2"/>
<organism evidence="9 10">
    <name type="scientific">Ilumatobacter coccineus (strain NBRC 103263 / KCTC 29153 / YM16-304)</name>
    <dbReference type="NCBI Taxonomy" id="1313172"/>
    <lineage>
        <taxon>Bacteria</taxon>
        <taxon>Bacillati</taxon>
        <taxon>Actinomycetota</taxon>
        <taxon>Acidimicrobiia</taxon>
        <taxon>Acidimicrobiales</taxon>
        <taxon>Ilumatobacteraceae</taxon>
        <taxon>Ilumatobacter</taxon>
    </lineage>
</organism>
<proteinExistence type="inferred from homology"/>
<feature type="transmembrane region" description="Helical" evidence="7">
    <location>
        <begin position="119"/>
        <end position="139"/>
    </location>
</feature>
<keyword evidence="6 7" id="KW-0472">Membrane</keyword>
<reference evidence="9 10" key="1">
    <citation type="journal article" date="2013" name="Int. J. Syst. Evol. Microbiol.">
        <title>Ilumatobacter nonamiense sp. nov. and Ilumatobacter coccineum sp. nov., isolated from seashore sand.</title>
        <authorList>
            <person name="Matsumoto A."/>
            <person name="Kasai H."/>
            <person name="Matsuo Y."/>
            <person name="Shizuri Y."/>
            <person name="Ichikawa N."/>
            <person name="Fujita N."/>
            <person name="Omura S."/>
            <person name="Takahashi Y."/>
        </authorList>
    </citation>
    <scope>NUCLEOTIDE SEQUENCE [LARGE SCALE GENOMIC DNA]</scope>
    <source>
        <strain evidence="10">NBRC 103263 / KCTC 29153 / YM16-304</strain>
    </source>
</reference>
<evidence type="ECO:0000256" key="1">
    <source>
        <dbReference type="ARBA" id="ARBA00004141"/>
    </source>
</evidence>
<dbReference type="PANTHER" id="PTHR30576:SF10">
    <property type="entry name" value="SLL5057 PROTEIN"/>
    <property type="match status" value="1"/>
</dbReference>
<dbReference type="NCBIfam" id="TIGR03025">
    <property type="entry name" value="EPS_sugtrans"/>
    <property type="match status" value="1"/>
</dbReference>
<protein>
    <submittedName>
        <fullName evidence="9">Putative undecaprenyl-phosphate glycosylphosphotransferase</fullName>
        <ecNumber evidence="9">2.7.8.-</ecNumber>
    </submittedName>
</protein>
<sequence>MAETAAHGSETPNERFRLVQTEIPNVENGQAEGLERSPSPMTPSVIRRRLMLADASTLLFAIALAFVFQAIAKPVPWFIVTDHLLLVVVSLPAFALGAGFNHLYQARANERRLEEASNILKALGFGISVILIIAFGVQFGELSRLWIAALAVSVTSCMLIERRIVRFIFRRLRREGSLLRRIVIVGTDDHAIALKDSYERNPTLGYEVVGFAGVVGHEQGAASVLGSVEDLIHVLEKHDAVGVVVSLASIASDAVNRLTRQLTDHGYHVALSSSLRDIDLGRLRPQTLDGQTMIYVEPTVRNGWRSSAKRVLDVGLASVLMLVTLPLQIIAALAVAVTSKGPVFFRQIRVGKDGELFELLKFRTMRVDAEDRKAGLMDQNEADGPLFKIQDDPRITPVGRLLRKFSIDELPQLFCVLIGSMSMVGPRPALPTEVEQWDHEVRERLRVLPGLTGMWQVSGRSDSSFEVYKRMDLYYVDNWSLLHDLKICARTVKVVLTGRGAA</sequence>
<feature type="transmembrane region" description="Helical" evidence="7">
    <location>
        <begin position="50"/>
        <end position="71"/>
    </location>
</feature>
<evidence type="ECO:0000256" key="5">
    <source>
        <dbReference type="ARBA" id="ARBA00022989"/>
    </source>
</evidence>
<gene>
    <name evidence="9" type="ORF">YM304_14300</name>
</gene>
<comment type="similarity">
    <text evidence="2">Belongs to the bacterial sugar transferase family.</text>
</comment>
<dbReference type="Pfam" id="PF02397">
    <property type="entry name" value="Bac_transf"/>
    <property type="match status" value="1"/>
</dbReference>
<accession>A0A6C7E0C5</accession>
<evidence type="ECO:0000256" key="2">
    <source>
        <dbReference type="ARBA" id="ARBA00006464"/>
    </source>
</evidence>
<feature type="transmembrane region" description="Helical" evidence="7">
    <location>
        <begin position="145"/>
        <end position="165"/>
    </location>
</feature>
<evidence type="ECO:0000256" key="7">
    <source>
        <dbReference type="SAM" id="Phobius"/>
    </source>
</evidence>
<dbReference type="Pfam" id="PF13727">
    <property type="entry name" value="CoA_binding_3"/>
    <property type="match status" value="1"/>
</dbReference>
<feature type="transmembrane region" description="Helical" evidence="7">
    <location>
        <begin position="311"/>
        <end position="337"/>
    </location>
</feature>
<dbReference type="AlphaFoldDB" id="A0A6C7E0C5"/>